<dbReference type="EMBL" id="LR797502">
    <property type="protein sequence ID" value="CAB4221316.1"/>
    <property type="molecule type" value="Genomic_DNA"/>
</dbReference>
<reference evidence="3" key="1">
    <citation type="submission" date="2020-04" db="EMBL/GenBank/DDBJ databases">
        <authorList>
            <person name="Chiriac C."/>
            <person name="Salcher M."/>
            <person name="Ghai R."/>
            <person name="Kavagutti S V."/>
        </authorList>
    </citation>
    <scope>NUCLEOTIDE SEQUENCE</scope>
</reference>
<evidence type="ECO:0000313" key="3">
    <source>
        <dbReference type="EMBL" id="CAB4165810.1"/>
    </source>
</evidence>
<evidence type="ECO:0000256" key="1">
    <source>
        <dbReference type="SAM" id="MobiDB-lite"/>
    </source>
</evidence>
<dbReference type="EMBL" id="LR796776">
    <property type="protein sequence ID" value="CAB4165810.1"/>
    <property type="molecule type" value="Genomic_DNA"/>
</dbReference>
<accession>A0A6J5P1K7</accession>
<organism evidence="3">
    <name type="scientific">uncultured Caudovirales phage</name>
    <dbReference type="NCBI Taxonomy" id="2100421"/>
    <lineage>
        <taxon>Viruses</taxon>
        <taxon>Duplodnaviria</taxon>
        <taxon>Heunggongvirae</taxon>
        <taxon>Uroviricota</taxon>
        <taxon>Caudoviricetes</taxon>
        <taxon>Peduoviridae</taxon>
        <taxon>Maltschvirus</taxon>
        <taxon>Maltschvirus maltsch</taxon>
    </lineage>
</organism>
<dbReference type="EMBL" id="LR797099">
    <property type="protein sequence ID" value="CAB4186960.1"/>
    <property type="molecule type" value="Genomic_DNA"/>
</dbReference>
<feature type="compositionally biased region" description="Basic and acidic residues" evidence="1">
    <location>
        <begin position="128"/>
        <end position="140"/>
    </location>
</feature>
<gene>
    <name evidence="4" type="ORF">UFOVP1146_306</name>
    <name evidence="5" type="ORF">UFOVP1638_259</name>
    <name evidence="2" type="ORF">UFOVP812_219</name>
    <name evidence="3" type="ORF">UFOVP818_346</name>
</gene>
<proteinExistence type="predicted"/>
<dbReference type="EMBL" id="LR796758">
    <property type="protein sequence ID" value="CAB4163950.1"/>
    <property type="molecule type" value="Genomic_DNA"/>
</dbReference>
<evidence type="ECO:0000313" key="5">
    <source>
        <dbReference type="EMBL" id="CAB4221316.1"/>
    </source>
</evidence>
<evidence type="ECO:0000313" key="4">
    <source>
        <dbReference type="EMBL" id="CAB4186960.1"/>
    </source>
</evidence>
<sequence length="140" mass="15974">MSGGHNMFDYLKKKFAKKVLKPRESRATLKLREIAAGAEHIKSEKDLANERGEPYVSILSMDIDPENLHQGSFELDWNEKFVSNLVRAGYQGKTDSDIVDLWFQNVCRHVVMETWEQEQAMNPTRTTKSKDIGGGRSEVS</sequence>
<feature type="region of interest" description="Disordered" evidence="1">
    <location>
        <begin position="118"/>
        <end position="140"/>
    </location>
</feature>
<evidence type="ECO:0000313" key="2">
    <source>
        <dbReference type="EMBL" id="CAB4163950.1"/>
    </source>
</evidence>
<protein>
    <submittedName>
        <fullName evidence="3">Uncharacterized protein</fullName>
    </submittedName>
</protein>
<name>A0A6J5P1K7_9CAUD</name>